<keyword evidence="4" id="KW-1185">Reference proteome</keyword>
<feature type="signal peptide" evidence="2">
    <location>
        <begin position="1"/>
        <end position="21"/>
    </location>
</feature>
<organism evidence="3 4">
    <name type="scientific">Olivibacter domesticus</name>
    <name type="common">Pseudosphingobacterium domesticum</name>
    <dbReference type="NCBI Taxonomy" id="407022"/>
    <lineage>
        <taxon>Bacteria</taxon>
        <taxon>Pseudomonadati</taxon>
        <taxon>Bacteroidota</taxon>
        <taxon>Sphingobacteriia</taxon>
        <taxon>Sphingobacteriales</taxon>
        <taxon>Sphingobacteriaceae</taxon>
        <taxon>Olivibacter</taxon>
    </lineage>
</organism>
<feature type="chain" id="PRO_5011657213" description="Lipoprotein" evidence="2">
    <location>
        <begin position="22"/>
        <end position="117"/>
    </location>
</feature>
<protein>
    <recommendedName>
        <fullName evidence="5">Lipoprotein</fullName>
    </recommendedName>
</protein>
<keyword evidence="1" id="KW-0472">Membrane</keyword>
<dbReference type="STRING" id="407022.SAMN05661044_04201"/>
<name>A0A1H7VI56_OLID1</name>
<keyword evidence="1" id="KW-1133">Transmembrane helix</keyword>
<keyword evidence="2" id="KW-0732">Signal</keyword>
<proteinExistence type="predicted"/>
<keyword evidence="1" id="KW-0812">Transmembrane</keyword>
<evidence type="ECO:0000256" key="1">
    <source>
        <dbReference type="SAM" id="Phobius"/>
    </source>
</evidence>
<evidence type="ECO:0000313" key="3">
    <source>
        <dbReference type="EMBL" id="SEM08961.1"/>
    </source>
</evidence>
<reference evidence="4" key="1">
    <citation type="submission" date="2016-10" db="EMBL/GenBank/DDBJ databases">
        <authorList>
            <person name="Varghese N."/>
            <person name="Submissions S."/>
        </authorList>
    </citation>
    <scope>NUCLEOTIDE SEQUENCE [LARGE SCALE GENOMIC DNA]</scope>
    <source>
        <strain evidence="4">DSM 18733</strain>
    </source>
</reference>
<evidence type="ECO:0000256" key="2">
    <source>
        <dbReference type="SAM" id="SignalP"/>
    </source>
</evidence>
<dbReference type="AlphaFoldDB" id="A0A1H7VI56"/>
<dbReference type="PROSITE" id="PS51257">
    <property type="entry name" value="PROKAR_LIPOPROTEIN"/>
    <property type="match status" value="1"/>
</dbReference>
<gene>
    <name evidence="3" type="ORF">SAMN05661044_04201</name>
</gene>
<dbReference type="Proteomes" id="UP000199421">
    <property type="component" value="Unassembled WGS sequence"/>
</dbReference>
<sequence length="117" mass="13204">MLRSVGAFLFLLMLASCPVKQFIHASLNKVSISHGLSYDDAKKTIKSGASAKSAKQCFSFFAKSSDRNQQALHFFVMLFSVILLSSSCWLLSLVFRRDDPFIDHKVSLFLRNRVLLL</sequence>
<dbReference type="EMBL" id="FOAF01000007">
    <property type="protein sequence ID" value="SEM08961.1"/>
    <property type="molecule type" value="Genomic_DNA"/>
</dbReference>
<evidence type="ECO:0008006" key="5">
    <source>
        <dbReference type="Google" id="ProtNLM"/>
    </source>
</evidence>
<accession>A0A1H7VI56</accession>
<feature type="transmembrane region" description="Helical" evidence="1">
    <location>
        <begin position="71"/>
        <end position="95"/>
    </location>
</feature>
<evidence type="ECO:0000313" key="4">
    <source>
        <dbReference type="Proteomes" id="UP000199421"/>
    </source>
</evidence>